<comment type="subcellular location">
    <subcellularLocation>
        <location evidence="1">Membrane</location>
        <topology evidence="1">Multi-pass membrane protein</topology>
    </subcellularLocation>
</comment>
<protein>
    <recommendedName>
        <fullName evidence="8">Major facilitator superfamily (MFS) profile domain-containing protein</fullName>
    </recommendedName>
</protein>
<dbReference type="RefSeq" id="XP_030988913.1">
    <property type="nucleotide sequence ID" value="XM_031133575.1"/>
</dbReference>
<dbReference type="AlphaFoldDB" id="A0A507AF66"/>
<accession>A0A507AF66</accession>
<evidence type="ECO:0000256" key="5">
    <source>
        <dbReference type="ARBA" id="ARBA00023136"/>
    </source>
</evidence>
<evidence type="ECO:0000256" key="1">
    <source>
        <dbReference type="ARBA" id="ARBA00004141"/>
    </source>
</evidence>
<evidence type="ECO:0000313" key="10">
    <source>
        <dbReference type="Proteomes" id="UP000319257"/>
    </source>
</evidence>
<dbReference type="InterPro" id="IPR020846">
    <property type="entry name" value="MFS_dom"/>
</dbReference>
<dbReference type="Pfam" id="PF07690">
    <property type="entry name" value="MFS_1"/>
    <property type="match status" value="1"/>
</dbReference>
<gene>
    <name evidence="9" type="ORF">E0L32_010905</name>
</gene>
<dbReference type="OrthoDB" id="6730379at2759"/>
<feature type="transmembrane region" description="Helical" evidence="7">
    <location>
        <begin position="331"/>
        <end position="352"/>
    </location>
</feature>
<proteinExistence type="predicted"/>
<feature type="transmembrane region" description="Helical" evidence="7">
    <location>
        <begin position="385"/>
        <end position="407"/>
    </location>
</feature>
<feature type="domain" description="Major facilitator superfamily (MFS) profile" evidence="8">
    <location>
        <begin position="66"/>
        <end position="474"/>
    </location>
</feature>
<evidence type="ECO:0000259" key="8">
    <source>
        <dbReference type="PROSITE" id="PS50850"/>
    </source>
</evidence>
<evidence type="ECO:0000256" key="7">
    <source>
        <dbReference type="SAM" id="Phobius"/>
    </source>
</evidence>
<dbReference type="PROSITE" id="PS50850">
    <property type="entry name" value="MFS"/>
    <property type="match status" value="1"/>
</dbReference>
<feature type="transmembrane region" description="Helical" evidence="7">
    <location>
        <begin position="134"/>
        <end position="151"/>
    </location>
</feature>
<feature type="transmembrane region" description="Helical" evidence="7">
    <location>
        <begin position="104"/>
        <end position="122"/>
    </location>
</feature>
<evidence type="ECO:0000256" key="2">
    <source>
        <dbReference type="ARBA" id="ARBA00022448"/>
    </source>
</evidence>
<dbReference type="PANTHER" id="PTHR43791">
    <property type="entry name" value="PERMEASE-RELATED"/>
    <property type="match status" value="1"/>
</dbReference>
<feature type="transmembrane region" description="Helical" evidence="7">
    <location>
        <begin position="294"/>
        <end position="319"/>
    </location>
</feature>
<dbReference type="EMBL" id="SKBQ01000093">
    <property type="protein sequence ID" value="TPX07202.1"/>
    <property type="molecule type" value="Genomic_DNA"/>
</dbReference>
<feature type="transmembrane region" description="Helical" evidence="7">
    <location>
        <begin position="163"/>
        <end position="183"/>
    </location>
</feature>
<keyword evidence="4 7" id="KW-1133">Transmembrane helix</keyword>
<comment type="caution">
    <text evidence="9">The sequence shown here is derived from an EMBL/GenBank/DDBJ whole genome shotgun (WGS) entry which is preliminary data.</text>
</comment>
<name>A0A507AF66_9PEZI</name>
<dbReference type="SUPFAM" id="SSF103473">
    <property type="entry name" value="MFS general substrate transporter"/>
    <property type="match status" value="1"/>
</dbReference>
<feature type="transmembrane region" description="Helical" evidence="7">
    <location>
        <begin position="359"/>
        <end position="379"/>
    </location>
</feature>
<keyword evidence="2" id="KW-0813">Transport</keyword>
<evidence type="ECO:0000256" key="6">
    <source>
        <dbReference type="SAM" id="MobiDB-lite"/>
    </source>
</evidence>
<evidence type="ECO:0000256" key="3">
    <source>
        <dbReference type="ARBA" id="ARBA00022692"/>
    </source>
</evidence>
<dbReference type="InterPro" id="IPR011701">
    <property type="entry name" value="MFS"/>
</dbReference>
<sequence>MVDSEKASAVDQQSDAPETVEPIKPTQTVDTVHKDEAMKVLAAYTGSEEWTEQEEKKLRRKLDWKLLPVLCVTYGLQYYDKAMLSQAALFGLRTDLGLNVGERYSFSASIFYIGFIIGAYPAMALAQRFPIERVASIIVTIWGVCLLLTTVCKNYQGLYAQRFFLGFLESGISPMFMLIVGSFYKKNEQALRMGVWYAMTGYASIFSPLINYGLGLINGGVSSWRYMYYFAGSVTVVWGLALWFVLPPDPVRSKGFNERERYILVARLRSNNSGVRNTHLKVDQILELLIDPKFWIVFSIAFLSMIANGPISTFIPIIINGFGFSTLNSLLLLMPVGAYAGTMQLLIPLLAYKYKNIRSYLVFGAQVGTTLAALLLWLLPMSATGALLFGCIILPSVGSGYAVLMGLQIANIAGYTKRSVASSGLYIGYCLGNFVGPLVFKKQDAPRYIPGFIVVVVTSIIAGFLALLYRLICVWNNNQRDKAGIMEGFDHAYEDDLTDKKVARSPVYGLILLDNFR</sequence>
<dbReference type="Gene3D" id="1.20.1250.20">
    <property type="entry name" value="MFS general substrate transporter like domains"/>
    <property type="match status" value="2"/>
</dbReference>
<feature type="transmembrane region" description="Helical" evidence="7">
    <location>
        <begin position="452"/>
        <end position="472"/>
    </location>
</feature>
<keyword evidence="3 7" id="KW-0812">Transmembrane</keyword>
<dbReference type="InterPro" id="IPR036259">
    <property type="entry name" value="MFS_trans_sf"/>
</dbReference>
<keyword evidence="10" id="KW-1185">Reference proteome</keyword>
<feature type="transmembrane region" description="Helical" evidence="7">
    <location>
        <begin position="195"/>
        <end position="214"/>
    </location>
</feature>
<dbReference type="Proteomes" id="UP000319257">
    <property type="component" value="Unassembled WGS sequence"/>
</dbReference>
<dbReference type="PANTHER" id="PTHR43791:SF35">
    <property type="entry name" value="MAJOR FACILITATOR SUPERFAMILY (MFS) PROFILE DOMAIN-CONTAINING PROTEIN"/>
    <property type="match status" value="1"/>
</dbReference>
<feature type="region of interest" description="Disordered" evidence="6">
    <location>
        <begin position="1"/>
        <end position="25"/>
    </location>
</feature>
<dbReference type="GO" id="GO:0022857">
    <property type="term" value="F:transmembrane transporter activity"/>
    <property type="evidence" value="ECO:0007669"/>
    <property type="project" value="InterPro"/>
</dbReference>
<dbReference type="GeneID" id="41978352"/>
<dbReference type="GO" id="GO:0016020">
    <property type="term" value="C:membrane"/>
    <property type="evidence" value="ECO:0007669"/>
    <property type="project" value="UniProtKB-SubCell"/>
</dbReference>
<dbReference type="InParanoid" id="A0A507AF66"/>
<feature type="transmembrane region" description="Helical" evidence="7">
    <location>
        <begin position="226"/>
        <end position="246"/>
    </location>
</feature>
<feature type="transmembrane region" description="Helical" evidence="7">
    <location>
        <begin position="419"/>
        <end position="440"/>
    </location>
</feature>
<keyword evidence="5 7" id="KW-0472">Membrane</keyword>
<reference evidence="9 10" key="1">
    <citation type="submission" date="2019-06" db="EMBL/GenBank/DDBJ databases">
        <title>Draft genome sequence of the filamentous fungus Phialemoniopsis curvata isolated from diesel fuel.</title>
        <authorList>
            <person name="Varaljay V.A."/>
            <person name="Lyon W.J."/>
            <person name="Crouch A.L."/>
            <person name="Drake C.E."/>
            <person name="Hollomon J.M."/>
            <person name="Nadeau L.J."/>
            <person name="Nunn H.S."/>
            <person name="Stevenson B.S."/>
            <person name="Bojanowski C.L."/>
            <person name="Crookes-Goodson W.J."/>
        </authorList>
    </citation>
    <scope>NUCLEOTIDE SEQUENCE [LARGE SCALE GENOMIC DNA]</scope>
    <source>
        <strain evidence="9 10">D216</strain>
    </source>
</reference>
<organism evidence="9 10">
    <name type="scientific">Thyridium curvatum</name>
    <dbReference type="NCBI Taxonomy" id="1093900"/>
    <lineage>
        <taxon>Eukaryota</taxon>
        <taxon>Fungi</taxon>
        <taxon>Dikarya</taxon>
        <taxon>Ascomycota</taxon>
        <taxon>Pezizomycotina</taxon>
        <taxon>Sordariomycetes</taxon>
        <taxon>Sordariomycetidae</taxon>
        <taxon>Thyridiales</taxon>
        <taxon>Thyridiaceae</taxon>
        <taxon>Thyridium</taxon>
    </lineage>
</organism>
<evidence type="ECO:0000256" key="4">
    <source>
        <dbReference type="ARBA" id="ARBA00022989"/>
    </source>
</evidence>
<evidence type="ECO:0000313" key="9">
    <source>
        <dbReference type="EMBL" id="TPX07202.1"/>
    </source>
</evidence>